<dbReference type="GO" id="GO:0071555">
    <property type="term" value="P:cell wall organization"/>
    <property type="evidence" value="ECO:0007669"/>
    <property type="project" value="TreeGrafter"/>
</dbReference>
<reference evidence="3 4" key="1">
    <citation type="submission" date="2007-03" db="EMBL/GenBank/DDBJ databases">
        <authorList>
            <person name="Fulton L."/>
            <person name="Clifton S."/>
            <person name="Fulton B."/>
            <person name="Xu J."/>
            <person name="Minx P."/>
            <person name="Pepin K.H."/>
            <person name="Johnson M."/>
            <person name="Thiruvilangam P."/>
            <person name="Bhonagiri V."/>
            <person name="Nash W.E."/>
            <person name="Mardis E.R."/>
            <person name="Wilson R.K."/>
        </authorList>
    </citation>
    <scope>NUCLEOTIDE SEQUENCE [LARGE SCALE GENOMIC DNA]</scope>
    <source>
        <strain evidence="3 4">ATCC 29174</strain>
    </source>
</reference>
<feature type="transmembrane region" description="Helical" evidence="1">
    <location>
        <begin position="12"/>
        <end position="34"/>
    </location>
</feature>
<dbReference type="Gene3D" id="3.90.1310.10">
    <property type="entry name" value="Penicillin-binding protein 2a (Domain 2)"/>
    <property type="match status" value="1"/>
</dbReference>
<dbReference type="Pfam" id="PF03717">
    <property type="entry name" value="PBP_dimer"/>
    <property type="match status" value="1"/>
</dbReference>
<feature type="domain" description="Penicillin-binding protein dimerisation" evidence="2">
    <location>
        <begin position="55"/>
        <end position="115"/>
    </location>
</feature>
<keyword evidence="1" id="KW-0812">Transmembrane</keyword>
<dbReference type="PANTHER" id="PTHR30627">
    <property type="entry name" value="PEPTIDOGLYCAN D,D-TRANSPEPTIDASE"/>
    <property type="match status" value="1"/>
</dbReference>
<dbReference type="eggNOG" id="COG0768">
    <property type="taxonomic scope" value="Bacteria"/>
</dbReference>
<keyword evidence="1" id="KW-1133">Transmembrane helix</keyword>
<dbReference type="AlphaFoldDB" id="A5ZMG3"/>
<gene>
    <name evidence="3" type="ORF">RUMOBE_00180</name>
</gene>
<protein>
    <recommendedName>
        <fullName evidence="2">Penicillin-binding protein dimerisation domain-containing protein</fullName>
    </recommendedName>
</protein>
<dbReference type="InterPro" id="IPR005311">
    <property type="entry name" value="PBP_dimer"/>
</dbReference>
<evidence type="ECO:0000256" key="1">
    <source>
        <dbReference type="SAM" id="Phobius"/>
    </source>
</evidence>
<dbReference type="GO" id="GO:0008658">
    <property type="term" value="F:penicillin binding"/>
    <property type="evidence" value="ECO:0007669"/>
    <property type="project" value="InterPro"/>
</dbReference>
<dbReference type="GO" id="GO:0005886">
    <property type="term" value="C:plasma membrane"/>
    <property type="evidence" value="ECO:0007669"/>
    <property type="project" value="TreeGrafter"/>
</dbReference>
<evidence type="ECO:0000313" key="4">
    <source>
        <dbReference type="Proteomes" id="UP000006002"/>
    </source>
</evidence>
<sequence length="130" mass="15439">MKKNYTFHKRKVWIVFFLCLLMILCLIGRLIYLMGFRSDYYYEKAEDLHERERDIKAARGEIVDAKGKVLAANKTVCTISVIHSQIKEPEKVIALLTEKLGISEQTVRKKVRKNFFHRKNTYKCGERNRR</sequence>
<keyword evidence="1" id="KW-0472">Membrane</keyword>
<dbReference type="InterPro" id="IPR036138">
    <property type="entry name" value="PBP_dimer_sf"/>
</dbReference>
<dbReference type="InterPro" id="IPR050515">
    <property type="entry name" value="Beta-lactam/transpept"/>
</dbReference>
<comment type="caution">
    <text evidence="3">The sequence shown here is derived from an EMBL/GenBank/DDBJ whole genome shotgun (WGS) entry which is preliminary data.</text>
</comment>
<reference evidence="3 4" key="2">
    <citation type="submission" date="2007-04" db="EMBL/GenBank/DDBJ databases">
        <title>Draft genome sequence of Ruminococcus obeum (ATCC 29174).</title>
        <authorList>
            <person name="Sudarsanam P."/>
            <person name="Ley R."/>
            <person name="Guruge J."/>
            <person name="Turnbaugh P.J."/>
            <person name="Mahowald M."/>
            <person name="Liep D."/>
            <person name="Gordon J."/>
        </authorList>
    </citation>
    <scope>NUCLEOTIDE SEQUENCE [LARGE SCALE GENOMIC DNA]</scope>
    <source>
        <strain evidence="3 4">ATCC 29174</strain>
    </source>
</reference>
<dbReference type="EMBL" id="AAVO02000001">
    <property type="protein sequence ID" value="EDM89057.1"/>
    <property type="molecule type" value="Genomic_DNA"/>
</dbReference>
<evidence type="ECO:0000313" key="3">
    <source>
        <dbReference type="EMBL" id="EDM89057.1"/>
    </source>
</evidence>
<evidence type="ECO:0000259" key="2">
    <source>
        <dbReference type="Pfam" id="PF03717"/>
    </source>
</evidence>
<proteinExistence type="predicted"/>
<accession>A5ZMG3</accession>
<dbReference type="HOGENOM" id="CLU_1933968_0_0_9"/>
<organism evidence="3 4">
    <name type="scientific">Blautia obeum ATCC 29174</name>
    <dbReference type="NCBI Taxonomy" id="411459"/>
    <lineage>
        <taxon>Bacteria</taxon>
        <taxon>Bacillati</taxon>
        <taxon>Bacillota</taxon>
        <taxon>Clostridia</taxon>
        <taxon>Lachnospirales</taxon>
        <taxon>Lachnospiraceae</taxon>
        <taxon>Blautia</taxon>
    </lineage>
</organism>
<name>A5ZMG3_9FIRM</name>
<dbReference type="Proteomes" id="UP000006002">
    <property type="component" value="Unassembled WGS sequence"/>
</dbReference>
<dbReference type="SUPFAM" id="SSF56519">
    <property type="entry name" value="Penicillin binding protein dimerisation domain"/>
    <property type="match status" value="1"/>
</dbReference>